<reference evidence="1" key="2">
    <citation type="submission" date="2023-05" db="EMBL/GenBank/DDBJ databases">
        <authorList>
            <person name="Fouks B."/>
        </authorList>
    </citation>
    <scope>NUCLEOTIDE SEQUENCE</scope>
    <source>
        <strain evidence="1">Stay&amp;Tobe</strain>
        <tissue evidence="1">Testes</tissue>
    </source>
</reference>
<reference evidence="1" key="1">
    <citation type="journal article" date="2023" name="IScience">
        <title>Live-bearing cockroach genome reveals convergent evolutionary mechanisms linked to viviparity in insects and beyond.</title>
        <authorList>
            <person name="Fouks B."/>
            <person name="Harrison M.C."/>
            <person name="Mikhailova A.A."/>
            <person name="Marchal E."/>
            <person name="English S."/>
            <person name="Carruthers M."/>
            <person name="Jennings E.C."/>
            <person name="Chiamaka E.L."/>
            <person name="Frigard R.A."/>
            <person name="Pippel M."/>
            <person name="Attardo G.M."/>
            <person name="Benoit J.B."/>
            <person name="Bornberg-Bauer E."/>
            <person name="Tobe S.S."/>
        </authorList>
    </citation>
    <scope>NUCLEOTIDE SEQUENCE</scope>
    <source>
        <strain evidence="1">Stay&amp;Tobe</strain>
    </source>
</reference>
<proteinExistence type="predicted"/>
<name>A0AAD7Z7U4_DIPPU</name>
<accession>A0AAD7Z7U4</accession>
<comment type="caution">
    <text evidence="1">The sequence shown here is derived from an EMBL/GenBank/DDBJ whole genome shotgun (WGS) entry which is preliminary data.</text>
</comment>
<sequence length="325" mass="38317">MLKKSAENLAAEEHTYTFTKEYLKKLTEEKPCLEHYSDVKNSKVPEFDTFLFQIKDAATKLMKQILEGEDIDMDITNYLCYLKDGTVHNVELLNNILNRIEEVTEIEYLMKAKLTEVKKLLDLQRWDQKHAHYLKYYLKEHNKIQHIQHVRSELLQKIRESLKIINFDKERDIMQSLKDYSEIGCEVNSLKADQTILYRPTSNSKEKMNHIKTEIPPLKNEQLEESYPKANFMYNCMDKFDINSSILSFRKAAETLDSCGMKQNIITLRTKSAFNVDDDQYDEELAEIKYLQSKPTCFIIVGKECAEIRRLARKIADYWGCIHID</sequence>
<gene>
    <name evidence="1" type="ORF">L9F63_007411</name>
</gene>
<evidence type="ECO:0000313" key="2">
    <source>
        <dbReference type="Proteomes" id="UP001233999"/>
    </source>
</evidence>
<organism evidence="1 2">
    <name type="scientific">Diploptera punctata</name>
    <name type="common">Pacific beetle cockroach</name>
    <dbReference type="NCBI Taxonomy" id="6984"/>
    <lineage>
        <taxon>Eukaryota</taxon>
        <taxon>Metazoa</taxon>
        <taxon>Ecdysozoa</taxon>
        <taxon>Arthropoda</taxon>
        <taxon>Hexapoda</taxon>
        <taxon>Insecta</taxon>
        <taxon>Pterygota</taxon>
        <taxon>Neoptera</taxon>
        <taxon>Polyneoptera</taxon>
        <taxon>Dictyoptera</taxon>
        <taxon>Blattodea</taxon>
        <taxon>Blaberoidea</taxon>
        <taxon>Blaberidae</taxon>
        <taxon>Diplopterinae</taxon>
        <taxon>Diploptera</taxon>
    </lineage>
</organism>
<protein>
    <submittedName>
        <fullName evidence="1">Uncharacterized protein</fullName>
    </submittedName>
</protein>
<keyword evidence="2" id="KW-1185">Reference proteome</keyword>
<dbReference type="AlphaFoldDB" id="A0AAD7Z7U4"/>
<evidence type="ECO:0000313" key="1">
    <source>
        <dbReference type="EMBL" id="KAJ9575765.1"/>
    </source>
</evidence>
<feature type="non-terminal residue" evidence="1">
    <location>
        <position position="325"/>
    </location>
</feature>
<dbReference type="EMBL" id="JASPKZ010009821">
    <property type="protein sequence ID" value="KAJ9575765.1"/>
    <property type="molecule type" value="Genomic_DNA"/>
</dbReference>
<dbReference type="Proteomes" id="UP001233999">
    <property type="component" value="Unassembled WGS sequence"/>
</dbReference>